<evidence type="ECO:0000259" key="2">
    <source>
        <dbReference type="Pfam" id="PF23470"/>
    </source>
</evidence>
<dbReference type="AlphaFoldDB" id="L9YAS1"/>
<dbReference type="InterPro" id="IPR036390">
    <property type="entry name" value="WH_DNA-bd_sf"/>
</dbReference>
<dbReference type="Proteomes" id="UP000011632">
    <property type="component" value="Unassembled WGS sequence"/>
</dbReference>
<dbReference type="SUPFAM" id="SSF46785">
    <property type="entry name" value="Winged helix' DNA-binding domain"/>
    <property type="match status" value="1"/>
</dbReference>
<dbReference type="InterPro" id="IPR057022">
    <property type="entry name" value="PF0610-like_Zn_ribbon_C"/>
</dbReference>
<dbReference type="EMBL" id="AOID01000004">
    <property type="protein sequence ID" value="ELY71174.1"/>
    <property type="molecule type" value="Genomic_DNA"/>
</dbReference>
<dbReference type="STRING" id="1227496.C489_00746"/>
<dbReference type="PATRIC" id="fig|1227496.3.peg.154"/>
<reference evidence="3 4" key="1">
    <citation type="journal article" date="2014" name="PLoS Genet.">
        <title>Phylogenetically driven sequencing of extremely halophilic archaea reveals strategies for static and dynamic osmo-response.</title>
        <authorList>
            <person name="Becker E.A."/>
            <person name="Seitzer P.M."/>
            <person name="Tritt A."/>
            <person name="Larsen D."/>
            <person name="Krusor M."/>
            <person name="Yao A.I."/>
            <person name="Wu D."/>
            <person name="Madern D."/>
            <person name="Eisen J.A."/>
            <person name="Darling A.E."/>
            <person name="Facciotti M.T."/>
        </authorList>
    </citation>
    <scope>NUCLEOTIDE SEQUENCE [LARGE SCALE GENOMIC DNA]</scope>
    <source>
        <strain evidence="3 4">JCM 10478</strain>
    </source>
</reference>
<sequence>MTLAVVTDGGQYKYATAVSQRMREADETTRQRLADSLRAEPATPSELATRLDLTPQAVISHVEHVSRSVEGTDERLLVAPPTCRDCGFDDYDDLLNLPSRCPDCKSESIDEPTFTIE</sequence>
<dbReference type="InterPro" id="IPR049159">
    <property type="entry name" value="PF0610-like_wHTH_N"/>
</dbReference>
<dbReference type="PANTHER" id="PTHR40663:SF2">
    <property type="entry name" value="TRANSCRIPTIONAL REGULATOR"/>
    <property type="match status" value="1"/>
</dbReference>
<comment type="caution">
    <text evidence="3">The sequence shown here is derived from an EMBL/GenBank/DDBJ whole genome shotgun (WGS) entry which is preliminary data.</text>
</comment>
<dbReference type="InterPro" id="IPR038767">
    <property type="entry name" value="PF0610-like"/>
</dbReference>
<evidence type="ECO:0000259" key="1">
    <source>
        <dbReference type="Pfam" id="PF21476"/>
    </source>
</evidence>
<name>L9YAS1_9EURY</name>
<dbReference type="Pfam" id="PF21476">
    <property type="entry name" value="PF0610-like_N"/>
    <property type="match status" value="1"/>
</dbReference>
<gene>
    <name evidence="3" type="ORF">C489_00746</name>
</gene>
<dbReference type="Pfam" id="PF23470">
    <property type="entry name" value="Zn_ribbon_PF0610"/>
    <property type="match status" value="1"/>
</dbReference>
<organism evidence="3 4">
    <name type="scientific">Natrinema versiforme JCM 10478</name>
    <dbReference type="NCBI Taxonomy" id="1227496"/>
    <lineage>
        <taxon>Archaea</taxon>
        <taxon>Methanobacteriati</taxon>
        <taxon>Methanobacteriota</taxon>
        <taxon>Stenosarchaea group</taxon>
        <taxon>Halobacteria</taxon>
        <taxon>Halobacteriales</taxon>
        <taxon>Natrialbaceae</taxon>
        <taxon>Natrinema</taxon>
    </lineage>
</organism>
<proteinExistence type="predicted"/>
<dbReference type="PANTHER" id="PTHR40663">
    <property type="match status" value="1"/>
</dbReference>
<evidence type="ECO:0000313" key="4">
    <source>
        <dbReference type="Proteomes" id="UP000011632"/>
    </source>
</evidence>
<protein>
    <submittedName>
        <fullName evidence="3">Putative transcriptional regulator containing an HTH domain fused to a Zn-ribbon</fullName>
    </submittedName>
</protein>
<feature type="domain" description="PF0610-like rubredoxin-like zinc beta-ribbon C-terminal" evidence="2">
    <location>
        <begin position="80"/>
        <end position="117"/>
    </location>
</feature>
<keyword evidence="4" id="KW-1185">Reference proteome</keyword>
<evidence type="ECO:0000313" key="3">
    <source>
        <dbReference type="EMBL" id="ELY71174.1"/>
    </source>
</evidence>
<accession>L9YAS1</accession>
<feature type="domain" description="PF0610-like winged HTH N-terminal" evidence="1">
    <location>
        <begin position="28"/>
        <end position="77"/>
    </location>
</feature>